<dbReference type="EC" id="5.4.99.5" evidence="1"/>
<dbReference type="AlphaFoldDB" id="A0A4R1XLX3"/>
<proteinExistence type="predicted"/>
<keyword evidence="5" id="KW-1185">Reference proteome</keyword>
<dbReference type="EMBL" id="SLVJ01000016">
    <property type="protein sequence ID" value="TCM65077.1"/>
    <property type="molecule type" value="Genomic_DNA"/>
</dbReference>
<dbReference type="SUPFAM" id="SSF48600">
    <property type="entry name" value="Chorismate mutase II"/>
    <property type="match status" value="1"/>
</dbReference>
<dbReference type="GO" id="GO:0046417">
    <property type="term" value="P:chorismate metabolic process"/>
    <property type="evidence" value="ECO:0007669"/>
    <property type="project" value="InterPro"/>
</dbReference>
<keyword evidence="4" id="KW-0670">Pyruvate</keyword>
<sequence>MVQNNKTPKIQMSSIPREKCESLEHVREHIDSIDQQLVDLIAARQFYVDQAARFKLTVQAVQSPERVAKVLAKVRAQAVTLGVDPDLIEGMYSTMIQHFIRRELKEIRP</sequence>
<dbReference type="Pfam" id="PF01817">
    <property type="entry name" value="CM_2"/>
    <property type="match status" value="1"/>
</dbReference>
<evidence type="ECO:0000256" key="2">
    <source>
        <dbReference type="ARBA" id="ARBA00023235"/>
    </source>
</evidence>
<evidence type="ECO:0000313" key="4">
    <source>
        <dbReference type="EMBL" id="TCM65077.1"/>
    </source>
</evidence>
<evidence type="ECO:0000313" key="5">
    <source>
        <dbReference type="Proteomes" id="UP000294963"/>
    </source>
</evidence>
<dbReference type="InterPro" id="IPR036263">
    <property type="entry name" value="Chorismate_II_sf"/>
</dbReference>
<dbReference type="PANTHER" id="PTHR38041">
    <property type="entry name" value="CHORISMATE MUTASE"/>
    <property type="match status" value="1"/>
</dbReference>
<dbReference type="PROSITE" id="PS51168">
    <property type="entry name" value="CHORISMATE_MUT_2"/>
    <property type="match status" value="1"/>
</dbReference>
<evidence type="ECO:0000256" key="1">
    <source>
        <dbReference type="ARBA" id="ARBA00012404"/>
    </source>
</evidence>
<dbReference type="InterPro" id="IPR002701">
    <property type="entry name" value="CM_II_prokaryot"/>
</dbReference>
<organism evidence="4 5">
    <name type="scientific">Acinetobacter calcoaceticus</name>
    <dbReference type="NCBI Taxonomy" id="471"/>
    <lineage>
        <taxon>Bacteria</taxon>
        <taxon>Pseudomonadati</taxon>
        <taxon>Pseudomonadota</taxon>
        <taxon>Gammaproteobacteria</taxon>
        <taxon>Moraxellales</taxon>
        <taxon>Moraxellaceae</taxon>
        <taxon>Acinetobacter</taxon>
        <taxon>Acinetobacter calcoaceticus/baumannii complex</taxon>
    </lineage>
</organism>
<dbReference type="GO" id="GO:0016829">
    <property type="term" value="F:lyase activity"/>
    <property type="evidence" value="ECO:0007669"/>
    <property type="project" value="UniProtKB-KW"/>
</dbReference>
<keyword evidence="2" id="KW-0413">Isomerase</keyword>
<protein>
    <recommendedName>
        <fullName evidence="1">chorismate mutase</fullName>
        <ecNumber evidence="1">5.4.99.5</ecNumber>
    </recommendedName>
</protein>
<dbReference type="InterPro" id="IPR051331">
    <property type="entry name" value="Chorismate_mutase-related"/>
</dbReference>
<dbReference type="GO" id="GO:0009697">
    <property type="term" value="P:salicylic acid biosynthetic process"/>
    <property type="evidence" value="ECO:0007669"/>
    <property type="project" value="TreeGrafter"/>
</dbReference>
<dbReference type="GO" id="GO:0004106">
    <property type="term" value="F:chorismate mutase activity"/>
    <property type="evidence" value="ECO:0007669"/>
    <property type="project" value="UniProtKB-EC"/>
</dbReference>
<gene>
    <name evidence="4" type="ORF">EC844_11640</name>
</gene>
<name>A0A4R1XLX3_ACICA</name>
<keyword evidence="4" id="KW-0456">Lyase</keyword>
<reference evidence="4 5" key="1">
    <citation type="submission" date="2019-03" db="EMBL/GenBank/DDBJ databases">
        <title>Genomic analyses of the natural microbiome of Caenorhabditis elegans.</title>
        <authorList>
            <person name="Samuel B."/>
        </authorList>
    </citation>
    <scope>NUCLEOTIDE SEQUENCE [LARGE SCALE GENOMIC DNA]</scope>
    <source>
        <strain evidence="4 5">JUb89</strain>
    </source>
</reference>
<dbReference type="SMART" id="SM00830">
    <property type="entry name" value="CM_2"/>
    <property type="match status" value="1"/>
</dbReference>
<dbReference type="InterPro" id="IPR036979">
    <property type="entry name" value="CM_dom_sf"/>
</dbReference>
<dbReference type="PANTHER" id="PTHR38041:SF1">
    <property type="entry name" value="CHORISMATE MUTASE"/>
    <property type="match status" value="1"/>
</dbReference>
<accession>A0A4R1XLX3</accession>
<comment type="caution">
    <text evidence="4">The sequence shown here is derived from an EMBL/GenBank/DDBJ whole genome shotgun (WGS) entry which is preliminary data.</text>
</comment>
<dbReference type="Proteomes" id="UP000294963">
    <property type="component" value="Unassembled WGS sequence"/>
</dbReference>
<feature type="domain" description="Chorismate mutase" evidence="3">
    <location>
        <begin position="17"/>
        <end position="107"/>
    </location>
</feature>
<dbReference type="Gene3D" id="1.20.59.10">
    <property type="entry name" value="Chorismate mutase"/>
    <property type="match status" value="1"/>
</dbReference>
<evidence type="ECO:0000259" key="3">
    <source>
        <dbReference type="PROSITE" id="PS51168"/>
    </source>
</evidence>